<dbReference type="InterPro" id="IPR000254">
    <property type="entry name" value="CBD"/>
</dbReference>
<dbReference type="CDD" id="cd07999">
    <property type="entry name" value="GH7_CBH_EG"/>
    <property type="match status" value="1"/>
</dbReference>
<dbReference type="EC" id="3.2.1.-" evidence="11"/>
<dbReference type="PANTHER" id="PTHR33753:SF2">
    <property type="entry name" value="GLYCOSIDE HYDROLASE FAMILY 7 PROTEIN"/>
    <property type="match status" value="1"/>
</dbReference>
<dbReference type="SMART" id="SM00236">
    <property type="entry name" value="fCBD"/>
    <property type="match status" value="1"/>
</dbReference>
<dbReference type="GO" id="GO:0030245">
    <property type="term" value="P:cellulose catabolic process"/>
    <property type="evidence" value="ECO:0007669"/>
    <property type="project" value="UniProtKB-KW"/>
</dbReference>
<dbReference type="SMR" id="A0A067Q1L6"/>
<dbReference type="Gene3D" id="2.70.100.10">
    <property type="entry name" value="Glycoside hydrolase, family 7, domain"/>
    <property type="match status" value="1"/>
</dbReference>
<accession>A0A067Q1L6</accession>
<evidence type="ECO:0000256" key="9">
    <source>
        <dbReference type="ARBA" id="ARBA00023295"/>
    </source>
</evidence>
<dbReference type="GO" id="GO:0030248">
    <property type="term" value="F:cellulose binding"/>
    <property type="evidence" value="ECO:0007669"/>
    <property type="project" value="InterPro"/>
</dbReference>
<keyword evidence="5 11" id="KW-0136">Cellulose degradation</keyword>
<feature type="chain" id="PRO_5001643659" description="Glucanase" evidence="13">
    <location>
        <begin position="19"/>
        <end position="522"/>
    </location>
</feature>
<evidence type="ECO:0000259" key="14">
    <source>
        <dbReference type="PROSITE" id="PS51164"/>
    </source>
</evidence>
<keyword evidence="16" id="KW-1185">Reference proteome</keyword>
<dbReference type="InParanoid" id="A0A067Q1L6"/>
<dbReference type="FunFam" id="2.70.100.10:FF:000001">
    <property type="entry name" value="Glucanase"/>
    <property type="match status" value="1"/>
</dbReference>
<dbReference type="AlphaFoldDB" id="A0A067Q1L6"/>
<evidence type="ECO:0000256" key="10">
    <source>
        <dbReference type="ARBA" id="ARBA00023326"/>
    </source>
</evidence>
<evidence type="ECO:0000256" key="4">
    <source>
        <dbReference type="ARBA" id="ARBA00022801"/>
    </source>
</evidence>
<comment type="similarity">
    <text evidence="2 11">Belongs to the glycosyl hydrolase 7 (cellulase C) family.</text>
</comment>
<feature type="signal peptide" evidence="13">
    <location>
        <begin position="1"/>
        <end position="18"/>
    </location>
</feature>
<keyword evidence="8" id="KW-0119">Carbohydrate metabolism</keyword>
<dbReference type="SUPFAM" id="SSF57180">
    <property type="entry name" value="Cellulose-binding domain"/>
    <property type="match status" value="1"/>
</dbReference>
<keyword evidence="3 13" id="KW-0732">Signal</keyword>
<dbReference type="Pfam" id="PF00734">
    <property type="entry name" value="CBM_1"/>
    <property type="match status" value="1"/>
</dbReference>
<evidence type="ECO:0000256" key="12">
    <source>
        <dbReference type="SAM" id="MobiDB-lite"/>
    </source>
</evidence>
<dbReference type="PRINTS" id="PR00734">
    <property type="entry name" value="GLHYDRLASE7"/>
</dbReference>
<evidence type="ECO:0000256" key="13">
    <source>
        <dbReference type="SAM" id="SignalP"/>
    </source>
</evidence>
<evidence type="ECO:0000256" key="2">
    <source>
        <dbReference type="ARBA" id="ARBA00006044"/>
    </source>
</evidence>
<evidence type="ECO:0000256" key="6">
    <source>
        <dbReference type="ARBA" id="ARBA00023157"/>
    </source>
</evidence>
<evidence type="ECO:0000256" key="11">
    <source>
        <dbReference type="RuleBase" id="RU361164"/>
    </source>
</evidence>
<evidence type="ECO:0000256" key="3">
    <source>
        <dbReference type="ARBA" id="ARBA00022729"/>
    </source>
</evidence>
<dbReference type="HOGENOM" id="CLU_020817_3_2_1"/>
<dbReference type="PROSITE" id="PS51164">
    <property type="entry name" value="CBM1_2"/>
    <property type="match status" value="1"/>
</dbReference>
<dbReference type="InterPro" id="IPR001722">
    <property type="entry name" value="Glyco_hydro_7"/>
</dbReference>
<feature type="compositionally biased region" description="Low complexity" evidence="12">
    <location>
        <begin position="445"/>
        <end position="481"/>
    </location>
</feature>
<keyword evidence="4 11" id="KW-0378">Hydrolase</keyword>
<dbReference type="STRING" id="933084.A0A067Q1L6"/>
<dbReference type="InterPro" id="IPR035971">
    <property type="entry name" value="CBD_sf"/>
</dbReference>
<dbReference type="InterPro" id="IPR037019">
    <property type="entry name" value="Glyco_hydro_7_sf"/>
</dbReference>
<evidence type="ECO:0000313" key="15">
    <source>
        <dbReference type="EMBL" id="KDQ60879.1"/>
    </source>
</evidence>
<sequence length="522" mass="54598">MFGTIALVTFCLLAGVRGQQVGTQTTETHPPLTWQTCTTAGGCTTVSGSVTLDSNWRWLHSTSGYTNCYTGNTWDATLCPDPVTCAQNCALDGAAYASTYGITTSGNALTLAFKTGTNVGSRVYLMASDTLYEKFDLLNKEFTFDVDVSKLGCGLNGALYFSEMDADGGMSRFPNNKAGAKYGTGYCDSQCPRDLKFINGEANILGWNGTSANSGKGQYGTCCNEMDVWEANSIAEAYTPHPCTVTGQTRCNGTDCSSGFCDPAGCDFNSYRLGNTTFYGPGETINTNNKITVVTQFLTADRTSTGTLSEIRRLYVINGQVIQNSAVNIPGIPAGNSITDAFCAAQKTAFNDTNTFAAKGGLTAQGQAFGRGVVLVMSIWDDYAASMLWLDSQYPTNVPATNPGVTRGTCATTSGVPADVESQQASASVTYSNIKFGDIGSTYPSGGTTSSSSSSSSSKSSTSSTSSTKSSSSTSSTSTSSAPTATQTHYGQCGGTGYTGPTVCATGYTCKAVSPPYYYQCL</sequence>
<dbReference type="GO" id="GO:0005576">
    <property type="term" value="C:extracellular region"/>
    <property type="evidence" value="ECO:0007669"/>
    <property type="project" value="InterPro"/>
</dbReference>
<feature type="region of interest" description="Disordered" evidence="12">
    <location>
        <begin position="445"/>
        <end position="487"/>
    </location>
</feature>
<reference evidence="16" key="1">
    <citation type="journal article" date="2014" name="Proc. Natl. Acad. Sci. U.S.A.">
        <title>Extensive sampling of basidiomycete genomes demonstrates inadequacy of the white-rot/brown-rot paradigm for wood decay fungi.</title>
        <authorList>
            <person name="Riley R."/>
            <person name="Salamov A.A."/>
            <person name="Brown D.W."/>
            <person name="Nagy L.G."/>
            <person name="Floudas D."/>
            <person name="Held B.W."/>
            <person name="Levasseur A."/>
            <person name="Lombard V."/>
            <person name="Morin E."/>
            <person name="Otillar R."/>
            <person name="Lindquist E.A."/>
            <person name="Sun H."/>
            <person name="LaButti K.M."/>
            <person name="Schmutz J."/>
            <person name="Jabbour D."/>
            <person name="Luo H."/>
            <person name="Baker S.E."/>
            <person name="Pisabarro A.G."/>
            <person name="Walton J.D."/>
            <person name="Blanchette R.A."/>
            <person name="Henrissat B."/>
            <person name="Martin F."/>
            <person name="Cullen D."/>
            <person name="Hibbett D.S."/>
            <person name="Grigoriev I.V."/>
        </authorList>
    </citation>
    <scope>NUCLEOTIDE SEQUENCE [LARGE SCALE GENOMIC DNA]</scope>
    <source>
        <strain evidence="16">MUCL 33604</strain>
    </source>
</reference>
<dbReference type="EMBL" id="KL197713">
    <property type="protein sequence ID" value="KDQ60879.1"/>
    <property type="molecule type" value="Genomic_DNA"/>
</dbReference>
<keyword evidence="9 11" id="KW-0326">Glycosidase</keyword>
<evidence type="ECO:0000313" key="16">
    <source>
        <dbReference type="Proteomes" id="UP000027265"/>
    </source>
</evidence>
<evidence type="ECO:0000256" key="5">
    <source>
        <dbReference type="ARBA" id="ARBA00023001"/>
    </source>
</evidence>
<feature type="domain" description="CBM1" evidence="14">
    <location>
        <begin position="485"/>
        <end position="522"/>
    </location>
</feature>
<dbReference type="Proteomes" id="UP000027265">
    <property type="component" value="Unassembled WGS sequence"/>
</dbReference>
<proteinExistence type="inferred from homology"/>
<protein>
    <recommendedName>
        <fullName evidence="11">Glucanase</fullName>
        <ecNumber evidence="11">3.2.1.-</ecNumber>
    </recommendedName>
</protein>
<dbReference type="PANTHER" id="PTHR33753">
    <property type="entry name" value="1,4-BETA-D-GLUCAN CELLOBIOHYDROLASE B"/>
    <property type="match status" value="1"/>
</dbReference>
<name>A0A067Q1L6_9AGAM</name>
<keyword evidence="10 11" id="KW-0624">Polysaccharide degradation</keyword>
<gene>
    <name evidence="15" type="ORF">JAAARDRAFT_565455</name>
</gene>
<organism evidence="15 16">
    <name type="scientific">Jaapia argillacea MUCL 33604</name>
    <dbReference type="NCBI Taxonomy" id="933084"/>
    <lineage>
        <taxon>Eukaryota</taxon>
        <taxon>Fungi</taxon>
        <taxon>Dikarya</taxon>
        <taxon>Basidiomycota</taxon>
        <taxon>Agaricomycotina</taxon>
        <taxon>Agaricomycetes</taxon>
        <taxon>Agaricomycetidae</taxon>
        <taxon>Jaapiales</taxon>
        <taxon>Jaapiaceae</taxon>
        <taxon>Jaapia</taxon>
    </lineage>
</organism>
<dbReference type="Pfam" id="PF00840">
    <property type="entry name" value="Glyco_hydro_7"/>
    <property type="match status" value="1"/>
</dbReference>
<dbReference type="InterPro" id="IPR013320">
    <property type="entry name" value="ConA-like_dom_sf"/>
</dbReference>
<dbReference type="SUPFAM" id="SSF49899">
    <property type="entry name" value="Concanavalin A-like lectins/glucanases"/>
    <property type="match status" value="1"/>
</dbReference>
<keyword evidence="6" id="KW-1015">Disulfide bond</keyword>
<keyword evidence="7" id="KW-0325">Glycoprotein</keyword>
<evidence type="ECO:0000256" key="7">
    <source>
        <dbReference type="ARBA" id="ARBA00023180"/>
    </source>
</evidence>
<dbReference type="OrthoDB" id="412382at2759"/>
<evidence type="ECO:0000256" key="1">
    <source>
        <dbReference type="ARBA" id="ARBA00001641"/>
    </source>
</evidence>
<dbReference type="GO" id="GO:0016162">
    <property type="term" value="F:cellulose 1,4-beta-cellobiosidase activity"/>
    <property type="evidence" value="ECO:0007669"/>
    <property type="project" value="UniProtKB-EC"/>
</dbReference>
<evidence type="ECO:0000256" key="8">
    <source>
        <dbReference type="ARBA" id="ARBA00023277"/>
    </source>
</evidence>
<comment type="catalytic activity">
    <reaction evidence="1">
        <text>Hydrolysis of (1-&gt;4)-beta-D-glucosidic linkages in cellulose and cellotetraose, releasing cellobiose from the non-reducing ends of the chains.</text>
        <dbReference type="EC" id="3.2.1.91"/>
    </reaction>
</comment>